<gene>
    <name evidence="2" type="ORF">B2M27_16155</name>
</gene>
<dbReference type="RefSeq" id="WP_085006692.1">
    <property type="nucleotide sequence ID" value="NZ_MWPR01000025.1"/>
</dbReference>
<dbReference type="Pfam" id="PF13503">
    <property type="entry name" value="DUF4123"/>
    <property type="match status" value="1"/>
</dbReference>
<comment type="caution">
    <text evidence="2">The sequence shown here is derived from an EMBL/GenBank/DDBJ whole genome shotgun (WGS) entry which is preliminary data.</text>
</comment>
<evidence type="ECO:0000313" key="3">
    <source>
        <dbReference type="Proteomes" id="UP000192521"/>
    </source>
</evidence>
<sequence>MVIKYAIVDGAIEEGLLDFLNEKQPPNCCLFPPPVQPDLVALAPYLLEVTPEVDTWLGVKDTPWGLYLFSDNKIHMLVQHFRRYLWVYIPEQSKPVLFRFYDPRNIWVLTKVLTPADLRLLVEPVDKISTCYAGKEVEDSFPAFRQPDVRRLSGQNNTMLTLTRRQYDKLSRQAQHNYIEKLSLYIHDYFISVNYLSQTEDRYFRQLATDYFMFCQSLDIIDDRSIRGIILLLLKNNIHDSADIPQSWLDILNSQNSSAHNRVERLLLQQLGFVPQ</sequence>
<evidence type="ECO:0000259" key="1">
    <source>
        <dbReference type="Pfam" id="PF13503"/>
    </source>
</evidence>
<reference evidence="2 3" key="1">
    <citation type="submission" date="2017-02" db="EMBL/GenBank/DDBJ databases">
        <title>Draft genome sequence of a Kluyvera intermedia isolate from a patient with a pancreatic abscess.</title>
        <authorList>
            <person name="Thele R."/>
        </authorList>
    </citation>
    <scope>NUCLEOTIDE SEQUENCE [LARGE SCALE GENOMIC DNA]</scope>
    <source>
        <strain evidence="2 3">FOSA7093</strain>
    </source>
</reference>
<proteinExistence type="predicted"/>
<accession>A0ABX3UE78</accession>
<evidence type="ECO:0000313" key="2">
    <source>
        <dbReference type="EMBL" id="ORJ49245.1"/>
    </source>
</evidence>
<dbReference type="EMBL" id="MWPR01000025">
    <property type="protein sequence ID" value="ORJ49245.1"/>
    <property type="molecule type" value="Genomic_DNA"/>
</dbReference>
<name>A0ABX3UE78_KLUIN</name>
<protein>
    <recommendedName>
        <fullName evidence="1">DUF4123 domain-containing protein</fullName>
    </recommendedName>
</protein>
<feature type="domain" description="DUF4123" evidence="1">
    <location>
        <begin position="5"/>
        <end position="118"/>
    </location>
</feature>
<dbReference type="InterPro" id="IPR025391">
    <property type="entry name" value="DUF4123"/>
</dbReference>
<dbReference type="Proteomes" id="UP000192521">
    <property type="component" value="Unassembled WGS sequence"/>
</dbReference>
<keyword evidence="3" id="KW-1185">Reference proteome</keyword>
<organism evidence="2 3">
    <name type="scientific">Kluyvera intermedia</name>
    <name type="common">Enterobacter intermedius</name>
    <dbReference type="NCBI Taxonomy" id="61648"/>
    <lineage>
        <taxon>Bacteria</taxon>
        <taxon>Pseudomonadati</taxon>
        <taxon>Pseudomonadota</taxon>
        <taxon>Gammaproteobacteria</taxon>
        <taxon>Enterobacterales</taxon>
        <taxon>Enterobacteriaceae</taxon>
        <taxon>Kluyvera</taxon>
    </lineage>
</organism>